<dbReference type="Proteomes" id="UP001221142">
    <property type="component" value="Unassembled WGS sequence"/>
</dbReference>
<dbReference type="Gene3D" id="3.30.420.10">
    <property type="entry name" value="Ribonuclease H-like superfamily/Ribonuclease H"/>
    <property type="match status" value="1"/>
</dbReference>
<dbReference type="GO" id="GO:0003676">
    <property type="term" value="F:nucleic acid binding"/>
    <property type="evidence" value="ECO:0007669"/>
    <property type="project" value="InterPro"/>
</dbReference>
<dbReference type="PANTHER" id="PTHR43040">
    <property type="entry name" value="RIBONUCLEASE D"/>
    <property type="match status" value="1"/>
</dbReference>
<evidence type="ECO:0000313" key="3">
    <source>
        <dbReference type="Proteomes" id="UP001221142"/>
    </source>
</evidence>
<dbReference type="InterPro" id="IPR002562">
    <property type="entry name" value="3'-5'_exonuclease_dom"/>
</dbReference>
<dbReference type="EMBL" id="JARKIF010000015">
    <property type="protein sequence ID" value="KAJ7622287.1"/>
    <property type="molecule type" value="Genomic_DNA"/>
</dbReference>
<dbReference type="PANTHER" id="PTHR43040:SF1">
    <property type="entry name" value="RIBONUCLEASE D"/>
    <property type="match status" value="1"/>
</dbReference>
<keyword evidence="3" id="KW-1185">Reference proteome</keyword>
<dbReference type="SUPFAM" id="SSF53098">
    <property type="entry name" value="Ribonuclease H-like"/>
    <property type="match status" value="1"/>
</dbReference>
<feature type="domain" description="3'-5' exonuclease" evidence="1">
    <location>
        <begin position="11"/>
        <end position="115"/>
    </location>
</feature>
<evidence type="ECO:0000259" key="1">
    <source>
        <dbReference type="Pfam" id="PF01612"/>
    </source>
</evidence>
<gene>
    <name evidence="2" type="ORF">FB45DRAFT_1031956</name>
</gene>
<protein>
    <submittedName>
        <fullName evidence="2">Ribonuclease H-like domain-containing protein</fullName>
    </submittedName>
</protein>
<comment type="caution">
    <text evidence="2">The sequence shown here is derived from an EMBL/GenBank/DDBJ whole genome shotgun (WGS) entry which is preliminary data.</text>
</comment>
<proteinExistence type="predicted"/>
<accession>A0AAD7FG61</accession>
<dbReference type="InterPro" id="IPR036397">
    <property type="entry name" value="RNaseH_sf"/>
</dbReference>
<dbReference type="Pfam" id="PF01612">
    <property type="entry name" value="DNA_pol_A_exo1"/>
    <property type="match status" value="1"/>
</dbReference>
<sequence>MDPAKFTLCATPEELDTAMKSLGEASVLFVDCEGDNLGVKGGRLSVVSVGALTPEPRIFLIDAIALDTAALRPIFDLLTSNNVQKVVFDGRMYQNALFYDHGGVLMNSVLDLQLADVKSRSVRGEGAEEQFDRLSPYIVRGEVRGNERLYREVHKLSGLGQVIEEHDVDVGVADAKLKLGRFSHDTWSTRPLPQIALRYAANDVPLIAALHSDFVEEGFIDDSLLAQSARYVQMWTKGGQPAENDTYKLHALLPLGILDALSGYSADCRGCGRPLPSDCFSKAAWNDASKRNCLVCRAIIVRSARQRQFEKDRYNSYRDYYDDDSDEGMGSFAFGGYEYDSDYAF</sequence>
<dbReference type="AlphaFoldDB" id="A0AAD7FG61"/>
<dbReference type="GO" id="GO:0006139">
    <property type="term" value="P:nucleobase-containing compound metabolic process"/>
    <property type="evidence" value="ECO:0007669"/>
    <property type="project" value="InterPro"/>
</dbReference>
<reference evidence="2" key="1">
    <citation type="submission" date="2023-03" db="EMBL/GenBank/DDBJ databases">
        <title>Massive genome expansion in bonnet fungi (Mycena s.s.) driven by repeated elements and novel gene families across ecological guilds.</title>
        <authorList>
            <consortium name="Lawrence Berkeley National Laboratory"/>
            <person name="Harder C.B."/>
            <person name="Miyauchi S."/>
            <person name="Viragh M."/>
            <person name="Kuo A."/>
            <person name="Thoen E."/>
            <person name="Andreopoulos B."/>
            <person name="Lu D."/>
            <person name="Skrede I."/>
            <person name="Drula E."/>
            <person name="Henrissat B."/>
            <person name="Morin E."/>
            <person name="Kohler A."/>
            <person name="Barry K."/>
            <person name="LaButti K."/>
            <person name="Morin E."/>
            <person name="Salamov A."/>
            <person name="Lipzen A."/>
            <person name="Mereny Z."/>
            <person name="Hegedus B."/>
            <person name="Baldrian P."/>
            <person name="Stursova M."/>
            <person name="Weitz H."/>
            <person name="Taylor A."/>
            <person name="Grigoriev I.V."/>
            <person name="Nagy L.G."/>
            <person name="Martin F."/>
            <person name="Kauserud H."/>
        </authorList>
    </citation>
    <scope>NUCLEOTIDE SEQUENCE</scope>
    <source>
        <strain evidence="2">9284</strain>
    </source>
</reference>
<name>A0AAD7FG61_9AGAR</name>
<dbReference type="GO" id="GO:0008408">
    <property type="term" value="F:3'-5' exonuclease activity"/>
    <property type="evidence" value="ECO:0007669"/>
    <property type="project" value="InterPro"/>
</dbReference>
<evidence type="ECO:0000313" key="2">
    <source>
        <dbReference type="EMBL" id="KAJ7622287.1"/>
    </source>
</evidence>
<organism evidence="2 3">
    <name type="scientific">Roridomyces roridus</name>
    <dbReference type="NCBI Taxonomy" id="1738132"/>
    <lineage>
        <taxon>Eukaryota</taxon>
        <taxon>Fungi</taxon>
        <taxon>Dikarya</taxon>
        <taxon>Basidiomycota</taxon>
        <taxon>Agaricomycotina</taxon>
        <taxon>Agaricomycetes</taxon>
        <taxon>Agaricomycetidae</taxon>
        <taxon>Agaricales</taxon>
        <taxon>Marasmiineae</taxon>
        <taxon>Mycenaceae</taxon>
        <taxon>Roridomyces</taxon>
    </lineage>
</organism>
<dbReference type="InterPro" id="IPR012337">
    <property type="entry name" value="RNaseH-like_sf"/>
</dbReference>